<feature type="transmembrane region" description="Helical" evidence="8">
    <location>
        <begin position="12"/>
        <end position="29"/>
    </location>
</feature>
<dbReference type="EMBL" id="JACHIV010000001">
    <property type="protein sequence ID" value="MBB5067770.1"/>
    <property type="molecule type" value="Genomic_DNA"/>
</dbReference>
<accession>A0A840N723</accession>
<dbReference type="PRINTS" id="PR00344">
    <property type="entry name" value="BCTRLSENSOR"/>
</dbReference>
<reference evidence="10 11" key="1">
    <citation type="submission" date="2020-08" db="EMBL/GenBank/DDBJ databases">
        <title>Sequencing the genomes of 1000 actinobacteria strains.</title>
        <authorList>
            <person name="Klenk H.-P."/>
        </authorList>
    </citation>
    <scope>NUCLEOTIDE SEQUENCE [LARGE SCALE GENOMIC DNA]</scope>
    <source>
        <strain evidence="10 11">DSM 45582</strain>
    </source>
</reference>
<evidence type="ECO:0000256" key="8">
    <source>
        <dbReference type="SAM" id="Phobius"/>
    </source>
</evidence>
<feature type="domain" description="Histidine kinase" evidence="9">
    <location>
        <begin position="119"/>
        <end position="338"/>
    </location>
</feature>
<evidence type="ECO:0000256" key="5">
    <source>
        <dbReference type="ARBA" id="ARBA00022679"/>
    </source>
</evidence>
<dbReference type="PANTHER" id="PTHR43711">
    <property type="entry name" value="TWO-COMPONENT HISTIDINE KINASE"/>
    <property type="match status" value="1"/>
</dbReference>
<dbReference type="InterPro" id="IPR036097">
    <property type="entry name" value="HisK_dim/P_sf"/>
</dbReference>
<dbReference type="Pfam" id="PF02518">
    <property type="entry name" value="HATPase_c"/>
    <property type="match status" value="1"/>
</dbReference>
<evidence type="ECO:0000313" key="10">
    <source>
        <dbReference type="EMBL" id="MBB5067770.1"/>
    </source>
</evidence>
<evidence type="ECO:0000256" key="7">
    <source>
        <dbReference type="ARBA" id="ARBA00023012"/>
    </source>
</evidence>
<dbReference type="InterPro" id="IPR003594">
    <property type="entry name" value="HATPase_dom"/>
</dbReference>
<feature type="transmembrane region" description="Helical" evidence="8">
    <location>
        <begin position="36"/>
        <end position="63"/>
    </location>
</feature>
<dbReference type="SMART" id="SM00387">
    <property type="entry name" value="HATPase_c"/>
    <property type="match status" value="1"/>
</dbReference>
<dbReference type="PROSITE" id="PS50109">
    <property type="entry name" value="HIS_KIN"/>
    <property type="match status" value="1"/>
</dbReference>
<comment type="catalytic activity">
    <reaction evidence="1">
        <text>ATP + protein L-histidine = ADP + protein N-phospho-L-histidine.</text>
        <dbReference type="EC" id="2.7.13.3"/>
    </reaction>
</comment>
<comment type="subcellular location">
    <subcellularLocation>
        <location evidence="2">Cell membrane</location>
    </subcellularLocation>
</comment>
<evidence type="ECO:0000259" key="9">
    <source>
        <dbReference type="PROSITE" id="PS50109"/>
    </source>
</evidence>
<keyword evidence="8" id="KW-1133">Transmembrane helix</keyword>
<name>A0A840N723_9PSEU</name>
<evidence type="ECO:0000256" key="6">
    <source>
        <dbReference type="ARBA" id="ARBA00022777"/>
    </source>
</evidence>
<gene>
    <name evidence="10" type="ORF">BJ969_000858</name>
</gene>
<dbReference type="SMART" id="SM00388">
    <property type="entry name" value="HisKA"/>
    <property type="match status" value="1"/>
</dbReference>
<feature type="transmembrane region" description="Helical" evidence="8">
    <location>
        <begin position="69"/>
        <end position="88"/>
    </location>
</feature>
<dbReference type="AlphaFoldDB" id="A0A840N723"/>
<dbReference type="Pfam" id="PF00512">
    <property type="entry name" value="HisKA"/>
    <property type="match status" value="1"/>
</dbReference>
<keyword evidence="4" id="KW-0597">Phosphoprotein</keyword>
<evidence type="ECO:0000256" key="3">
    <source>
        <dbReference type="ARBA" id="ARBA00012438"/>
    </source>
</evidence>
<dbReference type="InterPro" id="IPR003661">
    <property type="entry name" value="HisK_dim/P_dom"/>
</dbReference>
<comment type="caution">
    <text evidence="10">The sequence shown here is derived from an EMBL/GenBank/DDBJ whole genome shotgun (WGS) entry which is preliminary data.</text>
</comment>
<proteinExistence type="predicted"/>
<dbReference type="GO" id="GO:0005886">
    <property type="term" value="C:plasma membrane"/>
    <property type="evidence" value="ECO:0007669"/>
    <property type="project" value="UniProtKB-SubCell"/>
</dbReference>
<evidence type="ECO:0000256" key="4">
    <source>
        <dbReference type="ARBA" id="ARBA00022553"/>
    </source>
</evidence>
<keyword evidence="7" id="KW-0902">Two-component regulatory system</keyword>
<dbReference type="InterPro" id="IPR036890">
    <property type="entry name" value="HATPase_C_sf"/>
</dbReference>
<keyword evidence="5" id="KW-0808">Transferase</keyword>
<evidence type="ECO:0000313" key="11">
    <source>
        <dbReference type="Proteomes" id="UP000580474"/>
    </source>
</evidence>
<dbReference type="CDD" id="cd00082">
    <property type="entry name" value="HisKA"/>
    <property type="match status" value="1"/>
</dbReference>
<evidence type="ECO:0000256" key="1">
    <source>
        <dbReference type="ARBA" id="ARBA00000085"/>
    </source>
</evidence>
<dbReference type="Gene3D" id="1.10.287.130">
    <property type="match status" value="1"/>
</dbReference>
<dbReference type="InterPro" id="IPR004358">
    <property type="entry name" value="Sig_transdc_His_kin-like_C"/>
</dbReference>
<keyword evidence="6 10" id="KW-0418">Kinase</keyword>
<dbReference type="SUPFAM" id="SSF47384">
    <property type="entry name" value="Homodimeric domain of signal transducing histidine kinase"/>
    <property type="match status" value="1"/>
</dbReference>
<organism evidence="10 11">
    <name type="scientific">Saccharopolyspora gloriosae</name>
    <dbReference type="NCBI Taxonomy" id="455344"/>
    <lineage>
        <taxon>Bacteria</taxon>
        <taxon>Bacillati</taxon>
        <taxon>Actinomycetota</taxon>
        <taxon>Actinomycetes</taxon>
        <taxon>Pseudonocardiales</taxon>
        <taxon>Pseudonocardiaceae</taxon>
        <taxon>Saccharopolyspora</taxon>
    </lineage>
</organism>
<dbReference type="InterPro" id="IPR005467">
    <property type="entry name" value="His_kinase_dom"/>
</dbReference>
<sequence length="339" mass="36367">MFVTFSHVAPYAIGFSLPVALLGAALLFAMRRRASLALAMTVLVLIPLAATLVGVLAVTGFMFSHQLTITVIVCFAVALVTVPVAILLGRALSQRTVWEQEARDRERAAESARRELVAWISHDLRTPLAGMRAMSEALADGVVDRPDEVVEYARRIGGEVRQLSGMVDDLFELSRIAAGALRITPAAVPLRDVVSEVTESERILAGTRGVTLEVRARSWPVVWGSDPELARVVRNLVGNAIRHTPRHETVVVAVREEAGRAWLSVQDACGGIGSDELARVFDVGYRGGTARDSGSETTRRAGLGLAITRGLVEAHDGRISVVNDGPGCRFDVALPLVPA</sequence>
<dbReference type="EC" id="2.7.13.3" evidence="3"/>
<dbReference type="PANTHER" id="PTHR43711:SF1">
    <property type="entry name" value="HISTIDINE KINASE 1"/>
    <property type="match status" value="1"/>
</dbReference>
<keyword evidence="11" id="KW-1185">Reference proteome</keyword>
<dbReference type="GO" id="GO:0000155">
    <property type="term" value="F:phosphorelay sensor kinase activity"/>
    <property type="evidence" value="ECO:0007669"/>
    <property type="project" value="InterPro"/>
</dbReference>
<dbReference type="InterPro" id="IPR050736">
    <property type="entry name" value="Sensor_HK_Regulatory"/>
</dbReference>
<protein>
    <recommendedName>
        <fullName evidence="3">histidine kinase</fullName>
        <ecNumber evidence="3">2.7.13.3</ecNumber>
    </recommendedName>
</protein>
<dbReference type="Gene3D" id="3.30.565.10">
    <property type="entry name" value="Histidine kinase-like ATPase, C-terminal domain"/>
    <property type="match status" value="1"/>
</dbReference>
<keyword evidence="8" id="KW-0812">Transmembrane</keyword>
<dbReference type="RefSeq" id="WP_343071218.1">
    <property type="nucleotide sequence ID" value="NZ_JACHIV010000001.1"/>
</dbReference>
<keyword evidence="8" id="KW-0472">Membrane</keyword>
<evidence type="ECO:0000256" key="2">
    <source>
        <dbReference type="ARBA" id="ARBA00004236"/>
    </source>
</evidence>
<dbReference type="Proteomes" id="UP000580474">
    <property type="component" value="Unassembled WGS sequence"/>
</dbReference>
<dbReference type="SUPFAM" id="SSF55874">
    <property type="entry name" value="ATPase domain of HSP90 chaperone/DNA topoisomerase II/histidine kinase"/>
    <property type="match status" value="1"/>
</dbReference>